<dbReference type="OrthoDB" id="447103at2759"/>
<sequence length="50" mass="5485">MAKLACRMEPSVRRGPLLNAFLRATRDPFHPSRQAAVTSLAASQASLNYL</sequence>
<reference evidence="1 2" key="1">
    <citation type="submission" date="2018-11" db="EMBL/GenBank/DDBJ databases">
        <authorList>
            <consortium name="Pathogen Informatics"/>
        </authorList>
    </citation>
    <scope>NUCLEOTIDE SEQUENCE [LARGE SCALE GENOMIC DNA]</scope>
    <source>
        <strain evidence="1 2">NST_G2</strain>
    </source>
</reference>
<keyword evidence="2" id="KW-1185">Reference proteome</keyword>
<protein>
    <submittedName>
        <fullName evidence="1">Uncharacterized protein</fullName>
    </submittedName>
</protein>
<evidence type="ECO:0000313" key="1">
    <source>
        <dbReference type="EMBL" id="VDL88172.1"/>
    </source>
</evidence>
<dbReference type="InterPro" id="IPR011989">
    <property type="entry name" value="ARM-like"/>
</dbReference>
<dbReference type="AlphaFoldDB" id="A0A3P7BP20"/>
<dbReference type="EMBL" id="UYSU01007083">
    <property type="protein sequence ID" value="VDL88172.1"/>
    <property type="molecule type" value="Genomic_DNA"/>
</dbReference>
<dbReference type="Proteomes" id="UP000275846">
    <property type="component" value="Unassembled WGS sequence"/>
</dbReference>
<dbReference type="Gene3D" id="1.25.10.10">
    <property type="entry name" value="Leucine-rich Repeat Variant"/>
    <property type="match status" value="1"/>
</dbReference>
<name>A0A3P7BP20_SCHSO</name>
<evidence type="ECO:0000313" key="2">
    <source>
        <dbReference type="Proteomes" id="UP000275846"/>
    </source>
</evidence>
<organism evidence="1 2">
    <name type="scientific">Schistocephalus solidus</name>
    <name type="common">Tapeworm</name>
    <dbReference type="NCBI Taxonomy" id="70667"/>
    <lineage>
        <taxon>Eukaryota</taxon>
        <taxon>Metazoa</taxon>
        <taxon>Spiralia</taxon>
        <taxon>Lophotrochozoa</taxon>
        <taxon>Platyhelminthes</taxon>
        <taxon>Cestoda</taxon>
        <taxon>Eucestoda</taxon>
        <taxon>Diphyllobothriidea</taxon>
        <taxon>Diphyllobothriidae</taxon>
        <taxon>Schistocephalus</taxon>
    </lineage>
</organism>
<accession>A0A3P7BP20</accession>
<proteinExistence type="predicted"/>
<gene>
    <name evidence="1" type="ORF">SSLN_LOCUS1787</name>
</gene>
<dbReference type="STRING" id="70667.A0A3P7BP20"/>